<dbReference type="Gene3D" id="3.90.15.10">
    <property type="entry name" value="Topoisomerase I, Chain A, domain 3"/>
    <property type="match status" value="1"/>
</dbReference>
<dbReference type="PRINTS" id="PR00416">
    <property type="entry name" value="EUTPISMRASEI"/>
</dbReference>
<evidence type="ECO:0000256" key="2">
    <source>
        <dbReference type="ARBA" id="ARBA00006645"/>
    </source>
</evidence>
<evidence type="ECO:0000256" key="7">
    <source>
        <dbReference type="SAM" id="MobiDB-lite"/>
    </source>
</evidence>
<dbReference type="SUPFAM" id="SSF56349">
    <property type="entry name" value="DNA breaking-rejoining enzymes"/>
    <property type="match status" value="1"/>
</dbReference>
<dbReference type="Gene3D" id="1.10.132.120">
    <property type="match status" value="1"/>
</dbReference>
<dbReference type="PROSITE" id="PS52038">
    <property type="entry name" value="TOPO_IB_2"/>
    <property type="match status" value="1"/>
</dbReference>
<dbReference type="InterPro" id="IPR035447">
    <property type="entry name" value="DNA_topo_I_N_sf"/>
</dbReference>
<proteinExistence type="inferred from homology"/>
<gene>
    <name evidence="10" type="ORF">Lsed01_01059</name>
</gene>
<evidence type="ECO:0000313" key="11">
    <source>
        <dbReference type="Proteomes" id="UP001426770"/>
    </source>
</evidence>
<feature type="region of interest" description="Disordered" evidence="7">
    <location>
        <begin position="364"/>
        <end position="385"/>
    </location>
</feature>
<evidence type="ECO:0000313" key="10">
    <source>
        <dbReference type="EMBL" id="GAA5518629.1"/>
    </source>
</evidence>
<reference evidence="10 11" key="1">
    <citation type="submission" date="2024-02" db="EMBL/GenBank/DDBJ databases">
        <title>Lysinimicrobium sediminis NBRC 112286.</title>
        <authorList>
            <person name="Ichikawa N."/>
            <person name="Katano-Makiyama Y."/>
            <person name="Hidaka K."/>
        </authorList>
    </citation>
    <scope>NUCLEOTIDE SEQUENCE [LARGE SCALE GENOMIC DNA]</scope>
    <source>
        <strain evidence="10 11">NBRC 112286</strain>
    </source>
</reference>
<evidence type="ECO:0000256" key="5">
    <source>
        <dbReference type="ARBA" id="ARBA00023125"/>
    </source>
</evidence>
<dbReference type="Proteomes" id="UP001426770">
    <property type="component" value="Unassembled WGS sequence"/>
</dbReference>
<dbReference type="EC" id="5.6.2.1" evidence="3"/>
<name>A0ABP9WFZ6_9MICO</name>
<dbReference type="InterPro" id="IPR001631">
    <property type="entry name" value="TopoI"/>
</dbReference>
<accession>A0ABP9WFZ6</accession>
<feature type="domain" description="DNA topoisomerase IB N-terminal" evidence="9">
    <location>
        <begin position="25"/>
        <end position="73"/>
    </location>
</feature>
<dbReference type="SUPFAM" id="SSF55869">
    <property type="entry name" value="DNA topoisomerase I domain"/>
    <property type="match status" value="1"/>
</dbReference>
<feature type="domain" description="DNA topoisomerase I catalytic core eukaryotic-type" evidence="8">
    <location>
        <begin position="85"/>
        <end position="295"/>
    </location>
</feature>
<keyword evidence="5" id="KW-0238">DNA-binding</keyword>
<dbReference type="Gene3D" id="3.30.66.10">
    <property type="entry name" value="DNA topoisomerase I domain"/>
    <property type="match status" value="1"/>
</dbReference>
<evidence type="ECO:0000259" key="9">
    <source>
        <dbReference type="Pfam" id="PF21338"/>
    </source>
</evidence>
<keyword evidence="4" id="KW-0799">Topoisomerase</keyword>
<dbReference type="Pfam" id="PF01028">
    <property type="entry name" value="Topoisom_I"/>
    <property type="match status" value="1"/>
</dbReference>
<comment type="similarity">
    <text evidence="2">Belongs to the type IB topoisomerase family.</text>
</comment>
<keyword evidence="11" id="KW-1185">Reference proteome</keyword>
<evidence type="ECO:0000256" key="1">
    <source>
        <dbReference type="ARBA" id="ARBA00000213"/>
    </source>
</evidence>
<dbReference type="Pfam" id="PF21338">
    <property type="entry name" value="Top1B_N_bact"/>
    <property type="match status" value="1"/>
</dbReference>
<protein>
    <recommendedName>
        <fullName evidence="3">DNA topoisomerase</fullName>
        <ecNumber evidence="3">5.6.2.1</ecNumber>
    </recommendedName>
</protein>
<dbReference type="EMBL" id="BAABRR010000004">
    <property type="protein sequence ID" value="GAA5518629.1"/>
    <property type="molecule type" value="Genomic_DNA"/>
</dbReference>
<sequence>MSRRVRLHRSDCSGPGYGRVRSGKGFSYRDRHGATVRDAAVRARIEALAIPPAWTDVWICESDRGHLQAVGTDDAGRRQYLYHPQWREDRDREKHDRILDVARRLPAARAAVAEDLARADMSREHVLAVCFRLLDLGLFRVGGESYAADNGSYGLATLRRDHVRIDADSLEFSYVAKHGRERRLVLQDAACADALATLKRRRDGEAELFAWREDGPPVVWRDITSADINAYVRERLATEATAKDFRTWHGTVVAARGLGALAPAADLSPTARKRAVAGVMRDVAEALGNTPAVARASYVDPRVVDLWEDGVSLAPVVDALGVEGLGVTGGEAVPGERPEHAQDALEAAVLDLLTRSPEAAKRRIRAAAREVSSGPVGRARDRSRA</sequence>
<evidence type="ECO:0000256" key="4">
    <source>
        <dbReference type="ARBA" id="ARBA00023029"/>
    </source>
</evidence>
<comment type="caution">
    <text evidence="10">The sequence shown here is derived from an EMBL/GenBank/DDBJ whole genome shotgun (WGS) entry which is preliminary data.</text>
</comment>
<evidence type="ECO:0000256" key="6">
    <source>
        <dbReference type="ARBA" id="ARBA00023235"/>
    </source>
</evidence>
<dbReference type="InterPro" id="IPR011010">
    <property type="entry name" value="DNA_brk_join_enz"/>
</dbReference>
<keyword evidence="6" id="KW-0413">Isomerase</keyword>
<comment type="catalytic activity">
    <reaction evidence="1">
        <text>ATP-independent breakage of single-stranded DNA, followed by passage and rejoining.</text>
        <dbReference type="EC" id="5.6.2.1"/>
    </reaction>
</comment>
<evidence type="ECO:0000256" key="3">
    <source>
        <dbReference type="ARBA" id="ARBA00012891"/>
    </source>
</evidence>
<evidence type="ECO:0000259" key="8">
    <source>
        <dbReference type="Pfam" id="PF01028"/>
    </source>
</evidence>
<dbReference type="InterPro" id="IPR014711">
    <property type="entry name" value="TopoI_cat_a-hlx-sub_euk"/>
</dbReference>
<dbReference type="InterPro" id="IPR049331">
    <property type="entry name" value="Top1B_N_bact"/>
</dbReference>
<organism evidence="10 11">
    <name type="scientific">Demequina sediminis</name>
    <dbReference type="NCBI Taxonomy" id="1930058"/>
    <lineage>
        <taxon>Bacteria</taxon>
        <taxon>Bacillati</taxon>
        <taxon>Actinomycetota</taxon>
        <taxon>Actinomycetes</taxon>
        <taxon>Micrococcales</taxon>
        <taxon>Demequinaceae</taxon>
        <taxon>Demequina</taxon>
    </lineage>
</organism>
<dbReference type="InterPro" id="IPR013500">
    <property type="entry name" value="TopoI_cat_euk"/>
</dbReference>
<dbReference type="RefSeq" id="WP_286214368.1">
    <property type="nucleotide sequence ID" value="NZ_AP027736.1"/>
</dbReference>